<evidence type="ECO:0000313" key="2">
    <source>
        <dbReference type="EMBL" id="KUI72824.1"/>
    </source>
</evidence>
<dbReference type="OrthoDB" id="428260at2759"/>
<evidence type="ECO:0000313" key="3">
    <source>
        <dbReference type="Proteomes" id="UP000078559"/>
    </source>
</evidence>
<dbReference type="Gene3D" id="3.40.710.10">
    <property type="entry name" value="DD-peptidase/beta-lactamase superfamily"/>
    <property type="match status" value="1"/>
</dbReference>
<dbReference type="InterPro" id="IPR050789">
    <property type="entry name" value="Diverse_Enzym_Activities"/>
</dbReference>
<protein>
    <submittedName>
        <fullName evidence="2">Acyltransferase LovD</fullName>
    </submittedName>
</protein>
<evidence type="ECO:0000259" key="1">
    <source>
        <dbReference type="Pfam" id="PF00144"/>
    </source>
</evidence>
<accession>A0A194W8N1</accession>
<dbReference type="PANTHER" id="PTHR43283:SF3">
    <property type="entry name" value="BETA-LACTAMASE FAMILY PROTEIN (AFU_ORTHOLOGUE AFUA_5G07500)"/>
    <property type="match status" value="1"/>
</dbReference>
<dbReference type="Proteomes" id="UP000078559">
    <property type="component" value="Chromosome 9"/>
</dbReference>
<name>A0A194W8N1_CYTMA</name>
<keyword evidence="2" id="KW-0808">Transferase</keyword>
<keyword evidence="2" id="KW-0012">Acyltransferase</keyword>
<reference evidence="2" key="1">
    <citation type="submission" date="2014-12" db="EMBL/GenBank/DDBJ databases">
        <title>Genome Sequence of Valsa Canker Pathogens Uncovers a Specific Adaption of Colonization on Woody Bark.</title>
        <authorList>
            <person name="Yin Z."/>
            <person name="Liu H."/>
            <person name="Gao X."/>
            <person name="Li Z."/>
            <person name="Song N."/>
            <person name="Ke X."/>
            <person name="Dai Q."/>
            <person name="Wu Y."/>
            <person name="Sun Y."/>
            <person name="Xu J.-R."/>
            <person name="Kang Z.K."/>
            <person name="Wang L."/>
            <person name="Huang L."/>
        </authorList>
    </citation>
    <scope>NUCLEOTIDE SEQUENCE [LARGE SCALE GENOMIC DNA]</scope>
    <source>
        <strain evidence="2">03-8</strain>
    </source>
</reference>
<keyword evidence="3" id="KW-1185">Reference proteome</keyword>
<dbReference type="EMBL" id="CM003106">
    <property type="protein sequence ID" value="KUI72824.1"/>
    <property type="molecule type" value="Genomic_DNA"/>
</dbReference>
<dbReference type="SUPFAM" id="SSF56601">
    <property type="entry name" value="beta-lactamase/transpeptidase-like"/>
    <property type="match status" value="1"/>
</dbReference>
<dbReference type="GO" id="GO:0016746">
    <property type="term" value="F:acyltransferase activity"/>
    <property type="evidence" value="ECO:0007669"/>
    <property type="project" value="UniProtKB-KW"/>
</dbReference>
<dbReference type="PANTHER" id="PTHR43283">
    <property type="entry name" value="BETA-LACTAMASE-RELATED"/>
    <property type="match status" value="1"/>
</dbReference>
<proteinExistence type="predicted"/>
<organism evidence="2 3">
    <name type="scientific">Cytospora mali</name>
    <name type="common">Apple Valsa canker fungus</name>
    <name type="synonym">Valsa mali</name>
    <dbReference type="NCBI Taxonomy" id="578113"/>
    <lineage>
        <taxon>Eukaryota</taxon>
        <taxon>Fungi</taxon>
        <taxon>Dikarya</taxon>
        <taxon>Ascomycota</taxon>
        <taxon>Pezizomycotina</taxon>
        <taxon>Sordariomycetes</taxon>
        <taxon>Sordariomycetidae</taxon>
        <taxon>Diaporthales</taxon>
        <taxon>Cytosporaceae</taxon>
        <taxon>Cytospora</taxon>
    </lineage>
</organism>
<dbReference type="SMR" id="A0A194W8N1"/>
<dbReference type="Pfam" id="PF00144">
    <property type="entry name" value="Beta-lactamase"/>
    <property type="match status" value="1"/>
</dbReference>
<dbReference type="InterPro" id="IPR001466">
    <property type="entry name" value="Beta-lactam-related"/>
</dbReference>
<dbReference type="InterPro" id="IPR012338">
    <property type="entry name" value="Beta-lactam/transpept-like"/>
</dbReference>
<feature type="domain" description="Beta-lactamase-related" evidence="1">
    <location>
        <begin position="21"/>
        <end position="389"/>
    </location>
</feature>
<sequence>MPFSEKTINTLRSTVESACDDQQKGIPGATVVVVDKNGDELFAHSAGRRGVASRENMTLDNIYWIASCTKMITAIACMQLVEQGRLKLDDGEQLEGLCTELKTLKVLREDGTTEEKKRQITLRMLLTHTSGFGYAFFNERLRDWGYPAGLDEMSGRMEDMISPLLFQPGEGWEYGVSIDWAGVAVERVTGRKLNDYTRENILQPLGIRNMSMFPTEEMKSKLAYMNQREHDDTLRPRDHLLKRPLLVKGEDGIARVFNSGGAGMYAQPQEYCKILAMLLNDGKCPKTGAEILKPTTIAEMFTNQVPQFPDLGRQGMASAKPDVTNPIPQLYPVPGDPPQGWGLSFMLSNGGPTGRSETTAHWAGVANCWWWCDREQGVAGLVTTQILPFGDGKVLKLWFDIETEVYVALNAAKEGK</sequence>
<gene>
    <name evidence="2" type="ORF">VM1G_08602</name>
</gene>
<dbReference type="AlphaFoldDB" id="A0A194W8N1"/>